<dbReference type="VEuPathDB" id="TriTrypDB:LdBPK_040160.1"/>
<dbReference type="VEuPathDB" id="TriTrypDB:LdCL_040007100"/>
<organism evidence="3 4">
    <name type="scientific">Leishmania donovani</name>
    <dbReference type="NCBI Taxonomy" id="5661"/>
    <lineage>
        <taxon>Eukaryota</taxon>
        <taxon>Discoba</taxon>
        <taxon>Euglenozoa</taxon>
        <taxon>Kinetoplastea</taxon>
        <taxon>Metakinetoplastina</taxon>
        <taxon>Trypanosomatida</taxon>
        <taxon>Trypanosomatidae</taxon>
        <taxon>Leishmaniinae</taxon>
        <taxon>Leishmania</taxon>
    </lineage>
</organism>
<dbReference type="PANTHER" id="PTHR23275:SF100">
    <property type="entry name" value="EGF-LIKE DOMAIN-CONTAINING PROTEIN"/>
    <property type="match status" value="1"/>
</dbReference>
<dbReference type="InterPro" id="IPR006212">
    <property type="entry name" value="Furin_repeat"/>
</dbReference>
<dbReference type="SMART" id="SM00261">
    <property type="entry name" value="FU"/>
    <property type="match status" value="9"/>
</dbReference>
<evidence type="ECO:0000256" key="1">
    <source>
        <dbReference type="ARBA" id="ARBA00022536"/>
    </source>
</evidence>
<reference evidence="4" key="1">
    <citation type="submission" date="2019-02" db="EMBL/GenBank/DDBJ databases">
        <title>FDA dAtabase for Regulatory Grade micrObial Sequences (FDA-ARGOS): Supporting development and validation of Infectious Disease Dx tests.</title>
        <authorList>
            <person name="Duncan R."/>
            <person name="Fisher C."/>
            <person name="Tallon L."/>
            <person name="Sadzewicz L."/>
            <person name="Sengamalay N."/>
            <person name="Ott S."/>
            <person name="Godinez A."/>
            <person name="Nagaraj S."/>
            <person name="Vavikolanu K."/>
            <person name="Nadendla S."/>
            <person name="Aluvathingal J."/>
            <person name="Sichtig H."/>
        </authorList>
    </citation>
    <scope>NUCLEOTIDE SEQUENCE [LARGE SCALE GENOMIC DNA]</scope>
    <source>
        <strain evidence="4">FDAARGOS_361</strain>
    </source>
</reference>
<keyword evidence="1" id="KW-0245">EGF-like domain</keyword>
<dbReference type="InterPro" id="IPR002049">
    <property type="entry name" value="LE_dom"/>
</dbReference>
<evidence type="ECO:0000313" key="3">
    <source>
        <dbReference type="EMBL" id="TPP51439.1"/>
    </source>
</evidence>
<dbReference type="VEuPathDB" id="TriTrypDB:LDHU3_04.0200"/>
<dbReference type="PANTHER" id="PTHR23275">
    <property type="entry name" value="CABRIOLET.-RELATED"/>
    <property type="match status" value="1"/>
</dbReference>
<accession>A0A504XV01</accession>
<dbReference type="InterPro" id="IPR009030">
    <property type="entry name" value="Growth_fac_rcpt_cys_sf"/>
</dbReference>
<dbReference type="InterPro" id="IPR052798">
    <property type="entry name" value="Giardia_VSA"/>
</dbReference>
<dbReference type="VEuPathDB" id="TriTrypDB:LDHU3_04.0240"/>
<dbReference type="SMART" id="SM00181">
    <property type="entry name" value="EGF"/>
    <property type="match status" value="13"/>
</dbReference>
<sequence length="2169" mass="223300">MSDASFDDYTMMLDLSSSSADVVTVQLINSQVSGSGLTVKNARGSSPSSARLSMNMAITTVAQSVITLSGVMPANSDIRIVATTGSLAPAQSLFDFSGLALDSNATVMVENTAVTWPKDSINTGSIVLISAGSNAVGIKSTAALFVLNATAINGASVVSIDTQSSFPITKGAALTVDYGRCERCSSALVSINVPLVVDASSLFRVANCKVVGASNGLLTSAGSITVSDKSAYVIHDSAVESGALFSFPTGLEDASEVYPFAVSGGSTVSFLNLKGSSTGVAAGQSVPNALEQSNVIGGGCVINDKELRVASEYRSHGLSVETVVDSQGASSGTCANAKCIPGNTKPGATVSGTEPCTCQCSSTKHHPPFCTSVVDPMQNYDPNVWCAVPNCITCDRLDPSNRCTECDTGYSLTNDYHGSVCSSCRPPYTLSNGVCSLTVTRDVTMSDASFDDYTMMLDLSSSSADVVTVQLINSQVSGSGLTVKNARGSSPSSARLSMNMAITTVAQSVITLSGVMPANSDIRIVATTGSLAPAQSLFDFSGLALDSNATVMVENTAVTWPKDSINTGSIVLISAGSNAVGIKSTAALFVLNATAINGASVVSIDTQSSFPITKGAALTVDYGRCERCSSALVSINVPLVVDASSLFRVANCKVVGASNGLLTSAGSITVSDKSAYVIHDSAVESGALFSFPTGLEDASEVYPFAVSGGSTVSFLNLKGSSTGVAAGQSVPNALEQSNVIGGGCVINDKELRVASEYRSHGLSVETVVDSQGASSGTCANAKCIPGNTKPGATVSGTEPCTCQCSSTKHHPPFCTSVVDPMQNYDPNVWCAVPNCITCDRLDPSNRCTECDTGYSLTNDYHADVVTVQLINSQVSGSGLTVKNARGSSPSSARLSMNMAITTVAQSVITLSGVMPANSDIRISLFDFSGLALDSNATVMVENTAVTWPKDSINTGSIVLISAGSNAVGIKSTAALFVLNATAINGASVVSIDTQSSFPITKGAALTVDYGRCERCSSALVSINVPLVVDASSLFRVANCKVVGASNGLLTSAGSITVSDKSAYVIHDSAVESGALFSFPTGLEDASEVYPFAVSGGSTVSFLNLKGSSTGVAAGQSVPNALEQSNVIGGGCVINDKELRVASEYRSHGLSVETVVDSQGASSGTCANAKCIPGNTKPGATVSGTEPCTCQCSSTKHHPPFCTSVVDPMQNYDPNVWCAVPNCITCDRLDPSNRCTECDTGYSLTNDYHGSVCSSCRPPYTLSNGVCSLTVTRDVTMSDASFDDYTMMLDLSSSSADVVTVQLINSQVSGSGLTVKNARGSSPSSARLSMNMAITTVAQSVITLSGVMPANSDIRIVATTGSLAPAQSLFDFSGLALDSNATVMVENTAVTWPKDSINTGSIVLISAGSNAVGIKSTAALFVLNATAINGASVVSIDTQSSFPITKGAALTVDYGRCERCSSALVSINVPLVVDASSLFRVANCKVVGASNGLLTSAGSITVSDKSAYVIHDSAVESGALFSFPTGLEDASEVYPFAVSGGSTVSFLNLKGSSTGVAAGQSVPNALEQSNVIGGGCVINDKELRVASEYRSHGLSVETVVDSQGASSGTCANAKCIPGNTKPGATVSGTEPCTCQCSSTKHHPPFCTSVVDPMQNYDPNVWCAVPNCITCDRLDPSNRCTECDTGYSLTNDYHQCREVSRCDVDGTLVYAFSGECVCCPEMPTGDILPVQCVPSTAHCPSVPSCRACDTTAGMCDACMTGYVLEPTNICNECLASMCDVCQSSSEGKRCKLCSVGYYWVSGGECHAVSNSQASESNMQCRVAFCSTCASPTASTCAKCNDGYATDSNGFCVSDCNVQQCDMCYTGNSADCQLCSAGNTWSATGCSAGASGCRVGHCTTCVAGDNTNCATCESGYTLTAGYCLPQQLCADANCASCPSDAGTCTQCANGYGLVDGACVRCQVPNCFSCDSDANKCTQCAPNYYLTPLLTCSPVACNIEHCMQCDPQTPSRCQECVAPYVVDSYDGLCRLSDACSVPNCKKCEPETSRLCAECDTGYTLTADATSCSSPTTQPCDVEHCNTCVNGDSTRCAYCNTGYYVSDGKCKTMQGCYVSNCAQCMLLDSTKCSTCMKGYLLTSSYGCVSQKVINGAAAPYSLWVAAAVLLASVVTHIA</sequence>
<evidence type="ECO:0000259" key="2">
    <source>
        <dbReference type="PROSITE" id="PS01248"/>
    </source>
</evidence>
<name>A0A504XV01_LEIDO</name>
<dbReference type="VEuPathDB" id="TriTrypDB:LdBPK_040170.1"/>
<protein>
    <recommendedName>
        <fullName evidence="2">Laminin EGF-like domain-containing protein</fullName>
    </recommendedName>
</protein>
<dbReference type="EMBL" id="RHLC01000037">
    <property type="protein sequence ID" value="TPP51439.1"/>
    <property type="molecule type" value="Genomic_DNA"/>
</dbReference>
<dbReference type="InterPro" id="IPR000742">
    <property type="entry name" value="EGF"/>
</dbReference>
<evidence type="ECO:0000313" key="4">
    <source>
        <dbReference type="Proteomes" id="UP000318447"/>
    </source>
</evidence>
<dbReference type="PROSITE" id="PS01248">
    <property type="entry name" value="EGF_LAM_1"/>
    <property type="match status" value="1"/>
</dbReference>
<dbReference type="VEuPathDB" id="TriTrypDB:LdCL_040007000"/>
<dbReference type="VEuPathDB" id="TriTrypDB:LdCL_040007200"/>
<dbReference type="SUPFAM" id="SSF57184">
    <property type="entry name" value="Growth factor receptor domain"/>
    <property type="match status" value="5"/>
</dbReference>
<proteinExistence type="predicted"/>
<feature type="domain" description="Laminin EGF-like" evidence="2">
    <location>
        <begin position="1776"/>
        <end position="1803"/>
    </location>
</feature>
<comment type="caution">
    <text evidence="3">The sequence shown here is derived from an EMBL/GenBank/DDBJ whole genome shotgun (WGS) entry which is preliminary data.</text>
</comment>
<gene>
    <name evidence="3" type="ORF">CGC21_2535</name>
</gene>
<dbReference type="Proteomes" id="UP000318447">
    <property type="component" value="Unassembled WGS sequence"/>
</dbReference>